<gene>
    <name evidence="3" type="ORF">CXP39_01305</name>
</gene>
<dbReference type="OrthoDB" id="9811174at2"/>
<dbReference type="PANTHER" id="PTHR30204">
    <property type="entry name" value="REDOX-CYCLING DRUG-SENSING TRANSCRIPTIONAL ACTIVATOR SOXR"/>
    <property type="match status" value="1"/>
</dbReference>
<evidence type="ECO:0000313" key="4">
    <source>
        <dbReference type="Proteomes" id="UP000233419"/>
    </source>
</evidence>
<evidence type="ECO:0000313" key="3">
    <source>
        <dbReference type="EMBL" id="AUF83439.1"/>
    </source>
</evidence>
<dbReference type="InterPro" id="IPR009061">
    <property type="entry name" value="DNA-bd_dom_put_sf"/>
</dbReference>
<dbReference type="SMART" id="SM00422">
    <property type="entry name" value="HTH_MERR"/>
    <property type="match status" value="1"/>
</dbReference>
<dbReference type="InterPro" id="IPR047057">
    <property type="entry name" value="MerR_fam"/>
</dbReference>
<dbReference type="GO" id="GO:0003677">
    <property type="term" value="F:DNA binding"/>
    <property type="evidence" value="ECO:0007669"/>
    <property type="project" value="UniProtKB-KW"/>
</dbReference>
<dbReference type="EMBL" id="CP025257">
    <property type="protein sequence ID" value="AUF83439.1"/>
    <property type="molecule type" value="Genomic_DNA"/>
</dbReference>
<proteinExistence type="predicted"/>
<dbReference type="PROSITE" id="PS50937">
    <property type="entry name" value="HTH_MERR_2"/>
    <property type="match status" value="1"/>
</dbReference>
<accession>A0A2K9C1U3</accession>
<dbReference type="KEGG" id="msyr:CXP39_01305"/>
<dbReference type="AlphaFoldDB" id="A0A2K9C1U3"/>
<dbReference type="RefSeq" id="WP_051591909.1">
    <property type="nucleotide sequence ID" value="NZ_CP025257.1"/>
</dbReference>
<dbReference type="Proteomes" id="UP000233419">
    <property type="component" value="Chromosome"/>
</dbReference>
<dbReference type="PANTHER" id="PTHR30204:SF82">
    <property type="entry name" value="TRANSCRIPTIONAL REGULATOR, MERR FAMILY"/>
    <property type="match status" value="1"/>
</dbReference>
<dbReference type="Pfam" id="PF13411">
    <property type="entry name" value="MerR_1"/>
    <property type="match status" value="1"/>
</dbReference>
<reference evidence="3 4" key="1">
    <citation type="submission" date="2017-12" db="EMBL/GenBank/DDBJ databases">
        <title>Mesoplasma syrphidae YJS, Complete Genome.</title>
        <authorList>
            <person name="Knight T.F."/>
            <person name="Citino T."/>
            <person name="Rubinstein R."/>
            <person name="Neuschaefer Z."/>
        </authorList>
    </citation>
    <scope>NUCLEOTIDE SEQUENCE [LARGE SCALE GENOMIC DNA]</scope>
    <source>
        <strain evidence="3 4">YJS</strain>
    </source>
</reference>
<name>A0A2K9C1U3_9MOLU</name>
<sequence length="124" mass="15187">MPKRYYIKEIANKFNIPEYLLRYYDEKGVITKFKRDENDYRYMFEDDLIFVKTVLCLKKTNMPLKEIIKYIELVDQGEITLESRQAMILKQEKVVLKKQHDLEEQIAFINYKKDFYEQAIKNKK</sequence>
<evidence type="ECO:0000259" key="2">
    <source>
        <dbReference type="PROSITE" id="PS50937"/>
    </source>
</evidence>
<dbReference type="GO" id="GO:0003700">
    <property type="term" value="F:DNA-binding transcription factor activity"/>
    <property type="evidence" value="ECO:0007669"/>
    <property type="project" value="InterPro"/>
</dbReference>
<protein>
    <submittedName>
        <fullName evidence="3">MerR family transcriptional regulator</fullName>
    </submittedName>
</protein>
<dbReference type="SUPFAM" id="SSF46955">
    <property type="entry name" value="Putative DNA-binding domain"/>
    <property type="match status" value="1"/>
</dbReference>
<keyword evidence="4" id="KW-1185">Reference proteome</keyword>
<keyword evidence="1" id="KW-0238">DNA-binding</keyword>
<organism evidence="3 4">
    <name type="scientific">Mesoplasma syrphidae</name>
    <dbReference type="NCBI Taxonomy" id="225999"/>
    <lineage>
        <taxon>Bacteria</taxon>
        <taxon>Bacillati</taxon>
        <taxon>Mycoplasmatota</taxon>
        <taxon>Mollicutes</taxon>
        <taxon>Entomoplasmatales</taxon>
        <taxon>Entomoplasmataceae</taxon>
        <taxon>Mesoplasma</taxon>
    </lineage>
</organism>
<dbReference type="InterPro" id="IPR000551">
    <property type="entry name" value="MerR-type_HTH_dom"/>
</dbReference>
<dbReference type="Gene3D" id="1.10.1660.10">
    <property type="match status" value="1"/>
</dbReference>
<dbReference type="CDD" id="cd01109">
    <property type="entry name" value="HTH_YyaN"/>
    <property type="match status" value="1"/>
</dbReference>
<evidence type="ECO:0000256" key="1">
    <source>
        <dbReference type="ARBA" id="ARBA00023125"/>
    </source>
</evidence>
<feature type="domain" description="HTH merR-type" evidence="2">
    <location>
        <begin position="4"/>
        <end position="73"/>
    </location>
</feature>